<evidence type="ECO:0000259" key="7">
    <source>
        <dbReference type="PROSITE" id="PS50975"/>
    </source>
</evidence>
<evidence type="ECO:0000313" key="9">
    <source>
        <dbReference type="EMBL" id="KXB04043.1"/>
    </source>
</evidence>
<feature type="domain" description="ATP-grasp" evidence="7">
    <location>
        <begin position="501"/>
        <end position="537"/>
    </location>
</feature>
<comment type="catalytic activity">
    <reaction evidence="1">
        <text>acetate + ATP + CoA = acetyl-CoA + ADP + phosphate</text>
        <dbReference type="Rhea" id="RHEA:15081"/>
        <dbReference type="ChEBI" id="CHEBI:30089"/>
        <dbReference type="ChEBI" id="CHEBI:30616"/>
        <dbReference type="ChEBI" id="CHEBI:43474"/>
        <dbReference type="ChEBI" id="CHEBI:57287"/>
        <dbReference type="ChEBI" id="CHEBI:57288"/>
        <dbReference type="ChEBI" id="CHEBI:456216"/>
        <dbReference type="EC" id="6.2.1.13"/>
    </reaction>
</comment>
<feature type="domain" description="N-acetyltransferase" evidence="8">
    <location>
        <begin position="742"/>
        <end position="894"/>
    </location>
</feature>
<evidence type="ECO:0000256" key="2">
    <source>
        <dbReference type="ARBA" id="ARBA00012957"/>
    </source>
</evidence>
<organism evidence="9 10">
    <name type="scientific">candidate division MSBL1 archaeon SCGC-AAA261G05</name>
    <dbReference type="NCBI Taxonomy" id="1698276"/>
    <lineage>
        <taxon>Archaea</taxon>
        <taxon>Methanobacteriati</taxon>
        <taxon>Methanobacteriota</taxon>
        <taxon>candidate division MSBL1</taxon>
    </lineage>
</organism>
<keyword evidence="5 6" id="KW-0067">ATP-binding</keyword>
<dbReference type="InterPro" id="IPR016102">
    <property type="entry name" value="Succinyl-CoA_synth-like"/>
</dbReference>
<dbReference type="SUPFAM" id="SSF52210">
    <property type="entry name" value="Succinyl-CoA synthetase domains"/>
    <property type="match status" value="2"/>
</dbReference>
<dbReference type="Pfam" id="PF13380">
    <property type="entry name" value="CoA_binding_2"/>
    <property type="match status" value="1"/>
</dbReference>
<evidence type="ECO:0000256" key="4">
    <source>
        <dbReference type="ARBA" id="ARBA00022741"/>
    </source>
</evidence>
<dbReference type="GO" id="GO:0043758">
    <property type="term" value="F:acetate-CoA ligase (ADP-forming) activity"/>
    <property type="evidence" value="ECO:0007669"/>
    <property type="project" value="UniProtKB-EC"/>
</dbReference>
<reference evidence="9 10" key="1">
    <citation type="journal article" date="2016" name="Sci. Rep.">
        <title>Metabolic traits of an uncultured archaeal lineage -MSBL1- from brine pools of the Red Sea.</title>
        <authorList>
            <person name="Mwirichia R."/>
            <person name="Alam I."/>
            <person name="Rashid M."/>
            <person name="Vinu M."/>
            <person name="Ba-Alawi W."/>
            <person name="Anthony Kamau A."/>
            <person name="Kamanda Ngugi D."/>
            <person name="Goker M."/>
            <person name="Klenk H.P."/>
            <person name="Bajic V."/>
            <person name="Stingl U."/>
        </authorList>
    </citation>
    <scope>NUCLEOTIDE SEQUENCE [LARGE SCALE GENOMIC DNA]</scope>
    <source>
        <strain evidence="9">SCGC-AAA261G05</strain>
    </source>
</reference>
<dbReference type="Pfam" id="PF13549">
    <property type="entry name" value="ATP-grasp_5"/>
    <property type="match status" value="1"/>
</dbReference>
<dbReference type="Proteomes" id="UP000070405">
    <property type="component" value="Unassembled WGS sequence"/>
</dbReference>
<dbReference type="PATRIC" id="fig|1698276.3.peg.628"/>
<comment type="caution">
    <text evidence="9">The sequence shown here is derived from an EMBL/GenBank/DDBJ whole genome shotgun (WGS) entry which is preliminary data.</text>
</comment>
<dbReference type="Pfam" id="PF00583">
    <property type="entry name" value="Acetyltransf_1"/>
    <property type="match status" value="1"/>
</dbReference>
<dbReference type="Gene3D" id="3.40.50.261">
    <property type="entry name" value="Succinyl-CoA synthetase domains"/>
    <property type="match status" value="2"/>
</dbReference>
<gene>
    <name evidence="9" type="ORF">AKJ47_00915</name>
</gene>
<name>A0A133VC65_9EURY</name>
<dbReference type="InterPro" id="IPR032875">
    <property type="entry name" value="Succ_CoA_lig_flav_dom"/>
</dbReference>
<sequence>MTTRDLDKIFNPDSVAVIGATDRKGALGRGLTANLIKTYEGEAYPVNPNRDKVFGIRTFSSVKEIPNSVALAVIATPAPTVPQIIRECGEVSIPASIIVSAGFRESSPQGEKLEEKIGKIREEYGMRILGPNSLGVMRPSRNLNATISDKISSPGGIAFISQSGALGPSILDWQAGYEIGFSSFVSVGNMLDVDFGDLIDYFGKDPETRTILMHVESIRNPKKFMSAAKGFAKTKPIILEKPGKYPESSKAISSHIGSLPGDDSLYESLFRRSGVVRVEEISDLFSCSEALAYKCLPRGPNLAIITNAGGPGAMATDALLNHEGKLASLSNRTIKKLEKDLAPYTSKSNPIDVSSDANVEDYLNCIGTCLKDEGVDGILIIYAPQGESYPNQLAKALVKISEKSEKPILTCWMGREKVQESRNVLRNGGIPTLNTPEQGVRIFMYMYEYLRNKELLYETPKPLSADNIPLKHQDSQRKYLKTITKRLISENRSVLTEDESKRFLQTYNIPTIGTYVAHTPEKAADLAEKIGFPVALKIRSPNIDRESSTGIAASNLESKTEVKEAFKKIVSRAESQYPEAKVRKVIVRKGIRDVHYELSLGSKKDPRFGSVIFFGRGGIDEKLYHNVAVDFPPLNEVHARRLVERTKVPELLEELDDEPSVRLRSLLEYLARFSQLVIDFPEIKEMELDLAGTKRGLFTVDAQITLDKEGFSVEADPHAHLIIEPYPLKYIQKKKLKDGREVTIRPIKPEDEVSVLKFFDTFSEETRRRRFFVPMKEVTHEDMIRFTNIDYWREMAIVGALEEEEKIIGLGELITEPGEDSGEIAVVMGDPWQGLGLGTKLVESLIEIGKDKHLKKIWGSLQKDNFRMLHICEKLGFQVEAEYPDMIKVVLTVR</sequence>
<dbReference type="InterPro" id="IPR051538">
    <property type="entry name" value="Acyl-CoA_Synth/Transferase"/>
</dbReference>
<evidence type="ECO:0000256" key="1">
    <source>
        <dbReference type="ARBA" id="ARBA00001619"/>
    </source>
</evidence>
<dbReference type="GO" id="GO:0046872">
    <property type="term" value="F:metal ion binding"/>
    <property type="evidence" value="ECO:0007669"/>
    <property type="project" value="InterPro"/>
</dbReference>
<dbReference type="SUPFAM" id="SSF55729">
    <property type="entry name" value="Acyl-CoA N-acyltransferases (Nat)"/>
    <property type="match status" value="1"/>
</dbReference>
<dbReference type="GO" id="GO:0016747">
    <property type="term" value="F:acyltransferase activity, transferring groups other than amino-acyl groups"/>
    <property type="evidence" value="ECO:0007669"/>
    <property type="project" value="InterPro"/>
</dbReference>
<dbReference type="SMART" id="SM00881">
    <property type="entry name" value="CoA_binding"/>
    <property type="match status" value="1"/>
</dbReference>
<proteinExistence type="predicted"/>
<dbReference type="InterPro" id="IPR016181">
    <property type="entry name" value="Acyl_CoA_acyltransferase"/>
</dbReference>
<dbReference type="GO" id="GO:0005524">
    <property type="term" value="F:ATP binding"/>
    <property type="evidence" value="ECO:0007669"/>
    <property type="project" value="UniProtKB-UniRule"/>
</dbReference>
<dbReference type="PROSITE" id="PS51186">
    <property type="entry name" value="GNAT"/>
    <property type="match status" value="1"/>
</dbReference>
<dbReference type="EC" id="6.2.1.13" evidence="2"/>
<dbReference type="CDD" id="cd04301">
    <property type="entry name" value="NAT_SF"/>
    <property type="match status" value="1"/>
</dbReference>
<dbReference type="Gene3D" id="3.30.1490.20">
    <property type="entry name" value="ATP-grasp fold, A domain"/>
    <property type="match status" value="1"/>
</dbReference>
<protein>
    <recommendedName>
        <fullName evidence="2">acetate--CoA ligase (ADP-forming)</fullName>
        <ecNumber evidence="2">6.2.1.13</ecNumber>
    </recommendedName>
</protein>
<dbReference type="InterPro" id="IPR013815">
    <property type="entry name" value="ATP_grasp_subdomain_1"/>
</dbReference>
<dbReference type="PROSITE" id="PS50975">
    <property type="entry name" value="ATP_GRASP"/>
    <property type="match status" value="1"/>
</dbReference>
<dbReference type="PANTHER" id="PTHR43334">
    <property type="entry name" value="ACETATE--COA LIGASE [ADP-FORMING]"/>
    <property type="match status" value="1"/>
</dbReference>
<dbReference type="InterPro" id="IPR003781">
    <property type="entry name" value="CoA-bd"/>
</dbReference>
<dbReference type="InterPro" id="IPR011761">
    <property type="entry name" value="ATP-grasp"/>
</dbReference>
<evidence type="ECO:0000313" key="10">
    <source>
        <dbReference type="Proteomes" id="UP000070405"/>
    </source>
</evidence>
<dbReference type="SUPFAM" id="SSF56059">
    <property type="entry name" value="Glutathione synthetase ATP-binding domain-like"/>
    <property type="match status" value="1"/>
</dbReference>
<dbReference type="SUPFAM" id="SSF51735">
    <property type="entry name" value="NAD(P)-binding Rossmann-fold domains"/>
    <property type="match status" value="1"/>
</dbReference>
<accession>A0A133VC65</accession>
<evidence type="ECO:0000259" key="8">
    <source>
        <dbReference type="PROSITE" id="PS51186"/>
    </source>
</evidence>
<dbReference type="InterPro" id="IPR043938">
    <property type="entry name" value="Ligase_CoA_dom"/>
</dbReference>
<dbReference type="InterPro" id="IPR036291">
    <property type="entry name" value="NAD(P)-bd_dom_sf"/>
</dbReference>
<dbReference type="Gene3D" id="3.40.50.720">
    <property type="entry name" value="NAD(P)-binding Rossmann-like Domain"/>
    <property type="match status" value="1"/>
</dbReference>
<dbReference type="Gene3D" id="3.40.630.30">
    <property type="match status" value="1"/>
</dbReference>
<dbReference type="Gene3D" id="3.30.470.20">
    <property type="entry name" value="ATP-grasp fold, B domain"/>
    <property type="match status" value="1"/>
</dbReference>
<keyword evidence="10" id="KW-1185">Reference proteome</keyword>
<evidence type="ECO:0000256" key="3">
    <source>
        <dbReference type="ARBA" id="ARBA00022598"/>
    </source>
</evidence>
<evidence type="ECO:0000256" key="6">
    <source>
        <dbReference type="PROSITE-ProRule" id="PRU00409"/>
    </source>
</evidence>
<dbReference type="InterPro" id="IPR000182">
    <property type="entry name" value="GNAT_dom"/>
</dbReference>
<dbReference type="AlphaFoldDB" id="A0A133VC65"/>
<keyword evidence="4 6" id="KW-0547">Nucleotide-binding</keyword>
<dbReference type="EMBL" id="LHYA01000007">
    <property type="protein sequence ID" value="KXB04043.1"/>
    <property type="molecule type" value="Genomic_DNA"/>
</dbReference>
<keyword evidence="3" id="KW-0436">Ligase</keyword>
<evidence type="ECO:0000256" key="5">
    <source>
        <dbReference type="ARBA" id="ARBA00022840"/>
    </source>
</evidence>
<dbReference type="Pfam" id="PF13607">
    <property type="entry name" value="Succ_CoA_lig"/>
    <property type="match status" value="1"/>
</dbReference>
<dbReference type="Pfam" id="PF19045">
    <property type="entry name" value="Ligase_CoA_2"/>
    <property type="match status" value="1"/>
</dbReference>
<dbReference type="PANTHER" id="PTHR43334:SF1">
    <property type="entry name" value="3-HYDROXYPROPIONATE--COA LIGASE [ADP-FORMING]"/>
    <property type="match status" value="1"/>
</dbReference>